<organism evidence="2 3">
    <name type="scientific">Colletotrichum karsti</name>
    <dbReference type="NCBI Taxonomy" id="1095194"/>
    <lineage>
        <taxon>Eukaryota</taxon>
        <taxon>Fungi</taxon>
        <taxon>Dikarya</taxon>
        <taxon>Ascomycota</taxon>
        <taxon>Pezizomycotina</taxon>
        <taxon>Sordariomycetes</taxon>
        <taxon>Hypocreomycetidae</taxon>
        <taxon>Glomerellales</taxon>
        <taxon>Glomerellaceae</taxon>
        <taxon>Colletotrichum</taxon>
        <taxon>Colletotrichum boninense species complex</taxon>
    </lineage>
</organism>
<protein>
    <submittedName>
        <fullName evidence="2">Uncharacterized protein</fullName>
    </submittedName>
</protein>
<evidence type="ECO:0000313" key="2">
    <source>
        <dbReference type="EMBL" id="KAF9881458.1"/>
    </source>
</evidence>
<gene>
    <name evidence="2" type="ORF">CkaCkLH20_00604</name>
</gene>
<keyword evidence="3" id="KW-1185">Reference proteome</keyword>
<comment type="caution">
    <text evidence="2">The sequence shown here is derived from an EMBL/GenBank/DDBJ whole genome shotgun (WGS) entry which is preliminary data.</text>
</comment>
<dbReference type="OrthoDB" id="4790673at2759"/>
<reference evidence="2" key="2">
    <citation type="submission" date="2020-11" db="EMBL/GenBank/DDBJ databases">
        <title>Whole genome sequencing of Colletotrichum sp.</title>
        <authorList>
            <person name="Li H."/>
        </authorList>
    </citation>
    <scope>NUCLEOTIDE SEQUENCE</scope>
    <source>
        <strain evidence="2">CkLH20</strain>
    </source>
</reference>
<name>A0A9P6LPS0_9PEZI</name>
<dbReference type="RefSeq" id="XP_038750919.1">
    <property type="nucleotide sequence ID" value="XM_038883324.1"/>
</dbReference>
<feature type="chain" id="PRO_5040427301" evidence="1">
    <location>
        <begin position="23"/>
        <end position="385"/>
    </location>
</feature>
<feature type="signal peptide" evidence="1">
    <location>
        <begin position="1"/>
        <end position="22"/>
    </location>
</feature>
<dbReference type="Proteomes" id="UP000781932">
    <property type="component" value="Unassembled WGS sequence"/>
</dbReference>
<accession>A0A9P6LPS0</accession>
<evidence type="ECO:0000256" key="1">
    <source>
        <dbReference type="SAM" id="SignalP"/>
    </source>
</evidence>
<dbReference type="GeneID" id="62156398"/>
<dbReference type="AlphaFoldDB" id="A0A9P6LPS0"/>
<proteinExistence type="predicted"/>
<reference evidence="2" key="1">
    <citation type="submission" date="2020-03" db="EMBL/GenBank/DDBJ databases">
        <authorList>
            <person name="He L."/>
        </authorList>
    </citation>
    <scope>NUCLEOTIDE SEQUENCE</scope>
    <source>
        <strain evidence="2">CkLH20</strain>
    </source>
</reference>
<dbReference type="EMBL" id="JAATWM020000002">
    <property type="protein sequence ID" value="KAF9881458.1"/>
    <property type="molecule type" value="Genomic_DNA"/>
</dbReference>
<evidence type="ECO:0000313" key="3">
    <source>
        <dbReference type="Proteomes" id="UP000781932"/>
    </source>
</evidence>
<sequence length="385" mass="43477">MRLTVKSLFLFLVSFTFRLVEAGWQVRGVEARYLYAVYRMDVEISAAKAIADGTWDPKDPDSEKPWKLGRDLKDTSVDTDYPDGREGKYGLNWHSFIRATQNGNSNYPMKDLASRIGDSWMPSLKDVEKLAVFEPDDGRKLKPADDPKALSTDKFTFAGFNLDKILGGLNKGKGRPANDDYFMFDNLLKIVGQRGYELHKQDSTRAKPFFEIMDESLREASMGRALEAEKFKLEGARDDLLKFDKEKNKTPILSKKWFISVTTTVGDKENGIKGGDKSELFKDKEVTKLDVKATVKELKNKVGKNANFPTYKERLKALAKQWGQKGTFGDKDVTWGGNEAKTHEDVRKQQTVLRKAMAKQTGGSVDFGEGGCGYDVPADPKRFRF</sequence>
<keyword evidence="1" id="KW-0732">Signal</keyword>